<reference evidence="1 4" key="2">
    <citation type="submission" date="2018-06" db="EMBL/GenBank/DDBJ databases">
        <authorList>
            <consortium name="Pathogen Informatics"/>
            <person name="Doyle S."/>
        </authorList>
    </citation>
    <scope>NUCLEOTIDE SEQUENCE [LARGE SCALE GENOMIC DNA]</scope>
    <source>
        <strain evidence="1 4">NCTC12714</strain>
    </source>
</reference>
<dbReference type="EMBL" id="UGJE01000002">
    <property type="protein sequence ID" value="STQ86552.1"/>
    <property type="molecule type" value="Genomic_DNA"/>
</dbReference>
<dbReference type="EMBL" id="JRPD02000005">
    <property type="protein sequence ID" value="TLE00767.1"/>
    <property type="molecule type" value="Genomic_DNA"/>
</dbReference>
<name>A0A099U026_9HELI</name>
<dbReference type="Proteomes" id="UP000255139">
    <property type="component" value="Unassembled WGS sequence"/>
</dbReference>
<sequence length="419" mass="49745">MNRNRNWYYSFDNPTWKENLWVKPIWTQFYKMPQNYSYINIGSHGVGYAAWLEMCKVANLCPMDLSLYHRIDFARHYVRVAKEQSGIFGITLDKSYQDSLRKKILSKLQRKVPVFCLVRDPISVIKSFGNVFFLPYLRYGGGDTFSVTLDKKNREIENLQEIENLKLRCINDVFIFLLDLHPGWTKTRPHLCYTSAPEQVKNATKELYYFDMQSIVTSKQSLQTFRNICEILNLPKPQDESLFDISFSKESFLYYGFPFKHVVRGLDIPIIYTNTWNLVSDFLEMGKIRIVDSIIRKDLPIVEQAQYSNDYIMLFGIQSKYKTQYYQILEDENLMKNITDAAQEVHNQLEVSDLLCRKHRIDEQYVLDFLKKAPKWIQKLQHLLQYEVSGVLSRRPDIVANWKYYLEFEEMCKVLDKLQ</sequence>
<organism evidence="1 4">
    <name type="scientific">Helicobacter muridarum</name>
    <dbReference type="NCBI Taxonomy" id="216"/>
    <lineage>
        <taxon>Bacteria</taxon>
        <taxon>Pseudomonadati</taxon>
        <taxon>Campylobacterota</taxon>
        <taxon>Epsilonproteobacteria</taxon>
        <taxon>Campylobacterales</taxon>
        <taxon>Helicobacteraceae</taxon>
        <taxon>Helicobacter</taxon>
    </lineage>
</organism>
<dbReference type="RefSeq" id="WP_034556642.1">
    <property type="nucleotide sequence ID" value="NZ_FZML01000003.1"/>
</dbReference>
<dbReference type="InterPro" id="IPR021353">
    <property type="entry name" value="DUF2972"/>
</dbReference>
<accession>A0A099U026</accession>
<gene>
    <name evidence="2" type="ORF">LS73_003705</name>
    <name evidence="1" type="ORF">NCTC12714_01359</name>
</gene>
<dbReference type="Proteomes" id="UP000029922">
    <property type="component" value="Unassembled WGS sequence"/>
</dbReference>
<protein>
    <submittedName>
        <fullName evidence="2">DUF2972 domain-containing protein</fullName>
    </submittedName>
    <submittedName>
        <fullName evidence="1">Protein of uncharacterized function (DUF2972)</fullName>
    </submittedName>
</protein>
<evidence type="ECO:0000313" key="4">
    <source>
        <dbReference type="Proteomes" id="UP000255139"/>
    </source>
</evidence>
<dbReference type="Pfam" id="PF11186">
    <property type="entry name" value="DUF2972"/>
    <property type="match status" value="1"/>
</dbReference>
<keyword evidence="4" id="KW-1185">Reference proteome</keyword>
<dbReference type="AlphaFoldDB" id="A0A099U026"/>
<dbReference type="OrthoDB" id="5324658at2"/>
<evidence type="ECO:0000313" key="1">
    <source>
        <dbReference type="EMBL" id="STQ86552.1"/>
    </source>
</evidence>
<evidence type="ECO:0000313" key="3">
    <source>
        <dbReference type="Proteomes" id="UP000029922"/>
    </source>
</evidence>
<proteinExistence type="predicted"/>
<reference evidence="2 3" key="1">
    <citation type="journal article" date="2014" name="Genome Announc.">
        <title>Draft genome sequences of eight enterohepatic helicobacter species isolated from both laboratory and wild rodents.</title>
        <authorList>
            <person name="Sheh A."/>
            <person name="Shen Z."/>
            <person name="Fox J.G."/>
        </authorList>
    </citation>
    <scope>NUCLEOTIDE SEQUENCE [LARGE SCALE GENOMIC DNA]</scope>
    <source>
        <strain evidence="2 3">ST1</strain>
    </source>
</reference>
<evidence type="ECO:0000313" key="2">
    <source>
        <dbReference type="EMBL" id="TLE00767.1"/>
    </source>
</evidence>